<evidence type="ECO:0000256" key="3">
    <source>
        <dbReference type="ARBA" id="ARBA00012485"/>
    </source>
</evidence>
<keyword evidence="4" id="KW-0808">Transferase</keyword>
<dbReference type="STRING" id="75743.A0A401P7E6"/>
<dbReference type="EC" id="2.3.2.26" evidence="3"/>
<keyword evidence="5 6" id="KW-0833">Ubl conjugation pathway</keyword>
<evidence type="ECO:0000256" key="4">
    <source>
        <dbReference type="ARBA" id="ARBA00022679"/>
    </source>
</evidence>
<dbReference type="FunFam" id="3.90.1750.10:FF:000047">
    <property type="entry name" value="HECT, C2 and WW domain-containing E3 ubiquitin protein ligase 1"/>
    <property type="match status" value="1"/>
</dbReference>
<dbReference type="InterPro" id="IPR000569">
    <property type="entry name" value="HECT_dom"/>
</dbReference>
<feature type="compositionally biased region" description="Polar residues" evidence="7">
    <location>
        <begin position="34"/>
        <end position="43"/>
    </location>
</feature>
<comment type="caution">
    <text evidence="6">Lacks conserved residue(s) required for the propagation of feature annotation.</text>
</comment>
<dbReference type="PANTHER" id="PTHR11254:SF79">
    <property type="entry name" value="E3 UBIQUITIN-PROTEIN LIGASE HECW1"/>
    <property type="match status" value="1"/>
</dbReference>
<dbReference type="EMBL" id="BFAA01001671">
    <property type="protein sequence ID" value="GCB68990.1"/>
    <property type="molecule type" value="Genomic_DNA"/>
</dbReference>
<comment type="caution">
    <text evidence="9">The sequence shown here is derived from an EMBL/GenBank/DDBJ whole genome shotgun (WGS) entry which is preliminary data.</text>
</comment>
<dbReference type="InterPro" id="IPR050409">
    <property type="entry name" value="E3_ubiq-protein_ligase"/>
</dbReference>
<name>A0A401P7E6_SCYTO</name>
<comment type="catalytic activity">
    <reaction evidence="1">
        <text>S-ubiquitinyl-[E2 ubiquitin-conjugating enzyme]-L-cysteine + [acceptor protein]-L-lysine = [E2 ubiquitin-conjugating enzyme]-L-cysteine + N(6)-ubiquitinyl-[acceptor protein]-L-lysine.</text>
        <dbReference type="EC" id="2.3.2.26"/>
    </reaction>
</comment>
<keyword evidence="10" id="KW-1185">Reference proteome</keyword>
<sequence>MFFSFSLFEDEIMSHVPAHVAFHPGYNYSPRCSPGSSPQNSPGMQRASARAPAPYRRDFEAKLRNFYRKLEAKGYGQGPGKIKLIIRRDHLLEGTFNQVMAYSRKDLQRNKLYITFVGEEGLDYSGPSREFFFLLSQELFNPYYGLFEYSANDTYTVQISPMSAFVENHLEW</sequence>
<evidence type="ECO:0000313" key="10">
    <source>
        <dbReference type="Proteomes" id="UP000288216"/>
    </source>
</evidence>
<dbReference type="AlphaFoldDB" id="A0A401P7E6"/>
<evidence type="ECO:0000256" key="7">
    <source>
        <dbReference type="SAM" id="MobiDB-lite"/>
    </source>
</evidence>
<dbReference type="Proteomes" id="UP000288216">
    <property type="component" value="Unassembled WGS sequence"/>
</dbReference>
<dbReference type="Gene3D" id="3.90.1750.10">
    <property type="entry name" value="Hect, E3 ligase catalytic domains"/>
    <property type="match status" value="1"/>
</dbReference>
<proteinExistence type="predicted"/>
<feature type="domain" description="HECT" evidence="8">
    <location>
        <begin position="103"/>
        <end position="172"/>
    </location>
</feature>
<dbReference type="PROSITE" id="PS50237">
    <property type="entry name" value="HECT"/>
    <property type="match status" value="1"/>
</dbReference>
<evidence type="ECO:0000256" key="6">
    <source>
        <dbReference type="PROSITE-ProRule" id="PRU00104"/>
    </source>
</evidence>
<dbReference type="GO" id="GO:0061630">
    <property type="term" value="F:ubiquitin protein ligase activity"/>
    <property type="evidence" value="ECO:0007669"/>
    <property type="project" value="UniProtKB-EC"/>
</dbReference>
<protein>
    <recommendedName>
        <fullName evidence="3">HECT-type E3 ubiquitin transferase</fullName>
        <ecNumber evidence="3">2.3.2.26</ecNumber>
    </recommendedName>
</protein>
<dbReference type="GO" id="GO:0016567">
    <property type="term" value="P:protein ubiquitination"/>
    <property type="evidence" value="ECO:0007669"/>
    <property type="project" value="TreeGrafter"/>
</dbReference>
<gene>
    <name evidence="9" type="ORF">scyTo_0005402</name>
</gene>
<organism evidence="9 10">
    <name type="scientific">Scyliorhinus torazame</name>
    <name type="common">Cloudy catshark</name>
    <name type="synonym">Catulus torazame</name>
    <dbReference type="NCBI Taxonomy" id="75743"/>
    <lineage>
        <taxon>Eukaryota</taxon>
        <taxon>Metazoa</taxon>
        <taxon>Chordata</taxon>
        <taxon>Craniata</taxon>
        <taxon>Vertebrata</taxon>
        <taxon>Chondrichthyes</taxon>
        <taxon>Elasmobranchii</taxon>
        <taxon>Galeomorphii</taxon>
        <taxon>Galeoidea</taxon>
        <taxon>Carcharhiniformes</taxon>
        <taxon>Scyliorhinidae</taxon>
        <taxon>Scyliorhinus</taxon>
    </lineage>
</organism>
<dbReference type="GO" id="GO:0005737">
    <property type="term" value="C:cytoplasm"/>
    <property type="evidence" value="ECO:0007669"/>
    <property type="project" value="TreeGrafter"/>
</dbReference>
<evidence type="ECO:0000256" key="5">
    <source>
        <dbReference type="ARBA" id="ARBA00022786"/>
    </source>
</evidence>
<feature type="region of interest" description="Disordered" evidence="7">
    <location>
        <begin position="31"/>
        <end position="52"/>
    </location>
</feature>
<dbReference type="PANTHER" id="PTHR11254">
    <property type="entry name" value="HECT DOMAIN UBIQUITIN-PROTEIN LIGASE"/>
    <property type="match status" value="1"/>
</dbReference>
<dbReference type="GO" id="GO:0048814">
    <property type="term" value="P:regulation of dendrite morphogenesis"/>
    <property type="evidence" value="ECO:0007669"/>
    <property type="project" value="TreeGrafter"/>
</dbReference>
<evidence type="ECO:0000256" key="2">
    <source>
        <dbReference type="ARBA" id="ARBA00004906"/>
    </source>
</evidence>
<evidence type="ECO:0000313" key="9">
    <source>
        <dbReference type="EMBL" id="GCB68990.1"/>
    </source>
</evidence>
<dbReference type="OrthoDB" id="5987976at2759"/>
<comment type="pathway">
    <text evidence="2">Protein modification; protein ubiquitination.</text>
</comment>
<dbReference type="InterPro" id="IPR035983">
    <property type="entry name" value="Hect_E3_ubiquitin_ligase"/>
</dbReference>
<accession>A0A401P7E6</accession>
<dbReference type="GO" id="GO:0006511">
    <property type="term" value="P:ubiquitin-dependent protein catabolic process"/>
    <property type="evidence" value="ECO:0007669"/>
    <property type="project" value="TreeGrafter"/>
</dbReference>
<evidence type="ECO:0000259" key="8">
    <source>
        <dbReference type="PROSITE" id="PS50237"/>
    </source>
</evidence>
<reference evidence="9 10" key="1">
    <citation type="journal article" date="2018" name="Nat. Ecol. Evol.">
        <title>Shark genomes provide insights into elasmobranch evolution and the origin of vertebrates.</title>
        <authorList>
            <person name="Hara Y"/>
            <person name="Yamaguchi K"/>
            <person name="Onimaru K"/>
            <person name="Kadota M"/>
            <person name="Koyanagi M"/>
            <person name="Keeley SD"/>
            <person name="Tatsumi K"/>
            <person name="Tanaka K"/>
            <person name="Motone F"/>
            <person name="Kageyama Y"/>
            <person name="Nozu R"/>
            <person name="Adachi N"/>
            <person name="Nishimura O"/>
            <person name="Nakagawa R"/>
            <person name="Tanegashima C"/>
            <person name="Kiyatake I"/>
            <person name="Matsumoto R"/>
            <person name="Murakumo K"/>
            <person name="Nishida K"/>
            <person name="Terakita A"/>
            <person name="Kuratani S"/>
            <person name="Sato K"/>
            <person name="Hyodo S Kuraku.S."/>
        </authorList>
    </citation>
    <scope>NUCLEOTIDE SEQUENCE [LARGE SCALE GENOMIC DNA]</scope>
</reference>
<dbReference type="SUPFAM" id="SSF56204">
    <property type="entry name" value="Hect, E3 ligase catalytic domain"/>
    <property type="match status" value="1"/>
</dbReference>
<evidence type="ECO:0000256" key="1">
    <source>
        <dbReference type="ARBA" id="ARBA00000885"/>
    </source>
</evidence>